<proteinExistence type="predicted"/>
<protein>
    <submittedName>
        <fullName evidence="4">Oxidoreductase</fullName>
    </submittedName>
</protein>
<sequence>MKVVVIGTGFGKHAAAPVYESLGLDVEVISPRDEAAVKTAIASDVALISVHSPPFMHVEHVNAALDHGHAVLCDKPFGRNAAEAESMRERARATGVLNFLNFEFRYNESWAKIKKLADDGIIGRPIHLSWAFYGSGLRGRKYGWINDRELGGGWVGAYGSHLIDYTRWLFDSEVTGCGGVTRIDGSPPEATAEDAYSAWFTMANGCTAAHDTGFAGAVSLAPRATLLGSDGSLELTGDTTLVVRRPGAEPQTFEFPPAPRRSPPPALTAFLSDVVAAVRTGTQITPSFDDGVAVAHAMDQLRVNAS</sequence>
<dbReference type="Pfam" id="PF01408">
    <property type="entry name" value="GFO_IDH_MocA"/>
    <property type="match status" value="1"/>
</dbReference>
<feature type="domain" description="Gfo/Idh/MocA-like oxidoreductase N-terminal" evidence="2">
    <location>
        <begin position="14"/>
        <end position="100"/>
    </location>
</feature>
<gene>
    <name evidence="4" type="ORF">BST47_22485</name>
</gene>
<dbReference type="Proteomes" id="UP000192411">
    <property type="component" value="Unassembled WGS sequence"/>
</dbReference>
<dbReference type="InterPro" id="IPR000683">
    <property type="entry name" value="Gfo/Idh/MocA-like_OxRdtase_N"/>
</dbReference>
<evidence type="ECO:0000313" key="5">
    <source>
        <dbReference type="Proteomes" id="UP000192411"/>
    </source>
</evidence>
<dbReference type="RefSeq" id="WP_083127877.1">
    <property type="nucleotide sequence ID" value="NZ_MVIM01000014.1"/>
</dbReference>
<dbReference type="Gene3D" id="3.40.50.720">
    <property type="entry name" value="NAD(P)-binding Rossmann-like Domain"/>
    <property type="match status" value="1"/>
</dbReference>
<comment type="caution">
    <text evidence="4">The sequence shown here is derived from an EMBL/GenBank/DDBJ whole genome shotgun (WGS) entry which is preliminary data.</text>
</comment>
<evidence type="ECO:0000313" key="4">
    <source>
        <dbReference type="EMBL" id="ORB62765.1"/>
    </source>
</evidence>
<feature type="domain" description="GFO/IDH/MocA-like oxidoreductase" evidence="3">
    <location>
        <begin position="110"/>
        <end position="234"/>
    </location>
</feature>
<dbReference type="Gene3D" id="3.30.360.10">
    <property type="entry name" value="Dihydrodipicolinate Reductase, domain 2"/>
    <property type="match status" value="1"/>
</dbReference>
<dbReference type="InterPro" id="IPR055170">
    <property type="entry name" value="GFO_IDH_MocA-like_dom"/>
</dbReference>
<dbReference type="OrthoDB" id="9792085at2"/>
<evidence type="ECO:0000259" key="2">
    <source>
        <dbReference type="Pfam" id="PF01408"/>
    </source>
</evidence>
<organism evidence="4 5">
    <name type="scientific">Mycolicibacterium tusciae</name>
    <dbReference type="NCBI Taxonomy" id="75922"/>
    <lineage>
        <taxon>Bacteria</taxon>
        <taxon>Bacillati</taxon>
        <taxon>Actinomycetota</taxon>
        <taxon>Actinomycetes</taxon>
        <taxon>Mycobacteriales</taxon>
        <taxon>Mycobacteriaceae</taxon>
        <taxon>Mycolicibacterium</taxon>
    </lineage>
</organism>
<keyword evidence="5" id="KW-1185">Reference proteome</keyword>
<evidence type="ECO:0000259" key="3">
    <source>
        <dbReference type="Pfam" id="PF22725"/>
    </source>
</evidence>
<dbReference type="AlphaFoldDB" id="A0A1X0JJQ4"/>
<dbReference type="InterPro" id="IPR036291">
    <property type="entry name" value="NAD(P)-bd_dom_sf"/>
</dbReference>
<reference evidence="4 5" key="1">
    <citation type="submission" date="2017-02" db="EMBL/GenBank/DDBJ databases">
        <title>The new phylogeny of genus Mycobacterium.</title>
        <authorList>
            <person name="Tortoli E."/>
            <person name="Trovato A."/>
            <person name="Cirillo D.M."/>
        </authorList>
    </citation>
    <scope>NUCLEOTIDE SEQUENCE [LARGE SCALE GENOMIC DNA]</scope>
    <source>
        <strain evidence="4 5">DSM 44338</strain>
    </source>
</reference>
<dbReference type="GO" id="GO:0000166">
    <property type="term" value="F:nucleotide binding"/>
    <property type="evidence" value="ECO:0007669"/>
    <property type="project" value="InterPro"/>
</dbReference>
<dbReference type="PANTHER" id="PTHR43818">
    <property type="entry name" value="BCDNA.GH03377"/>
    <property type="match status" value="1"/>
</dbReference>
<dbReference type="GO" id="GO:0016491">
    <property type="term" value="F:oxidoreductase activity"/>
    <property type="evidence" value="ECO:0007669"/>
    <property type="project" value="UniProtKB-KW"/>
</dbReference>
<keyword evidence="1" id="KW-0560">Oxidoreductase</keyword>
<dbReference type="PANTHER" id="PTHR43818:SF11">
    <property type="entry name" value="BCDNA.GH03377"/>
    <property type="match status" value="1"/>
</dbReference>
<dbReference type="InterPro" id="IPR050463">
    <property type="entry name" value="Gfo/Idh/MocA_oxidrdct_glycsds"/>
</dbReference>
<dbReference type="SUPFAM" id="SSF51735">
    <property type="entry name" value="NAD(P)-binding Rossmann-fold domains"/>
    <property type="match status" value="1"/>
</dbReference>
<dbReference type="STRING" id="75922.BST47_22485"/>
<dbReference type="EMBL" id="MVIM01000014">
    <property type="protein sequence ID" value="ORB62765.1"/>
    <property type="molecule type" value="Genomic_DNA"/>
</dbReference>
<dbReference type="Pfam" id="PF22725">
    <property type="entry name" value="GFO_IDH_MocA_C3"/>
    <property type="match status" value="1"/>
</dbReference>
<name>A0A1X0JJQ4_9MYCO</name>
<evidence type="ECO:0000256" key="1">
    <source>
        <dbReference type="ARBA" id="ARBA00023002"/>
    </source>
</evidence>
<accession>A0A1X0JJQ4</accession>